<evidence type="ECO:0000313" key="2">
    <source>
        <dbReference type="Proteomes" id="UP000499080"/>
    </source>
</evidence>
<proteinExistence type="predicted"/>
<keyword evidence="2" id="KW-1185">Reference proteome</keyword>
<name>A0A4Y2AVN9_ARAVE</name>
<organism evidence="1 2">
    <name type="scientific">Araneus ventricosus</name>
    <name type="common">Orbweaver spider</name>
    <name type="synonym">Epeira ventricosa</name>
    <dbReference type="NCBI Taxonomy" id="182803"/>
    <lineage>
        <taxon>Eukaryota</taxon>
        <taxon>Metazoa</taxon>
        <taxon>Ecdysozoa</taxon>
        <taxon>Arthropoda</taxon>
        <taxon>Chelicerata</taxon>
        <taxon>Arachnida</taxon>
        <taxon>Araneae</taxon>
        <taxon>Araneomorphae</taxon>
        <taxon>Entelegynae</taxon>
        <taxon>Araneoidea</taxon>
        <taxon>Araneidae</taxon>
        <taxon>Araneus</taxon>
    </lineage>
</organism>
<reference evidence="1 2" key="1">
    <citation type="journal article" date="2019" name="Sci. Rep.">
        <title>Orb-weaving spider Araneus ventricosus genome elucidates the spidroin gene catalogue.</title>
        <authorList>
            <person name="Kono N."/>
            <person name="Nakamura H."/>
            <person name="Ohtoshi R."/>
            <person name="Moran D.A.P."/>
            <person name="Shinohara A."/>
            <person name="Yoshida Y."/>
            <person name="Fujiwara M."/>
            <person name="Mori M."/>
            <person name="Tomita M."/>
            <person name="Arakawa K."/>
        </authorList>
    </citation>
    <scope>NUCLEOTIDE SEQUENCE [LARGE SCALE GENOMIC DNA]</scope>
</reference>
<accession>A0A4Y2AVN9</accession>
<evidence type="ECO:0000313" key="1">
    <source>
        <dbReference type="EMBL" id="GBL83339.1"/>
    </source>
</evidence>
<sequence length="91" mass="10188">MLVVRSQVRFQGVRGLRPDSTKDPSCMWAWFTLNLTPKFKRPLACVAWKLGLGLPTQMSSIASDHQSKFTRLVQNSSLVASQCDVNITSTF</sequence>
<dbReference type="Proteomes" id="UP000499080">
    <property type="component" value="Unassembled WGS sequence"/>
</dbReference>
<dbReference type="AlphaFoldDB" id="A0A4Y2AVN9"/>
<gene>
    <name evidence="1" type="ORF">AVEN_110654_1</name>
</gene>
<dbReference type="EMBL" id="BGPR01000032">
    <property type="protein sequence ID" value="GBL83339.1"/>
    <property type="molecule type" value="Genomic_DNA"/>
</dbReference>
<protein>
    <submittedName>
        <fullName evidence="1">Uncharacterized protein</fullName>
    </submittedName>
</protein>
<comment type="caution">
    <text evidence="1">The sequence shown here is derived from an EMBL/GenBank/DDBJ whole genome shotgun (WGS) entry which is preliminary data.</text>
</comment>